<accession>A0A9I9DQ53</accession>
<feature type="region of interest" description="Disordered" evidence="1">
    <location>
        <begin position="1"/>
        <end position="25"/>
    </location>
</feature>
<reference evidence="2" key="1">
    <citation type="submission" date="2023-03" db="UniProtKB">
        <authorList>
            <consortium name="EnsemblPlants"/>
        </authorList>
    </citation>
    <scope>IDENTIFICATION</scope>
</reference>
<name>A0A9I9DQ53_CUCME</name>
<evidence type="ECO:0000313" key="2">
    <source>
        <dbReference type="EnsemblPlants" id="MELO3C021778.2.1"/>
    </source>
</evidence>
<dbReference type="AlphaFoldDB" id="A0A9I9DQ53"/>
<organism evidence="2">
    <name type="scientific">Cucumis melo</name>
    <name type="common">Muskmelon</name>
    <dbReference type="NCBI Taxonomy" id="3656"/>
    <lineage>
        <taxon>Eukaryota</taxon>
        <taxon>Viridiplantae</taxon>
        <taxon>Streptophyta</taxon>
        <taxon>Embryophyta</taxon>
        <taxon>Tracheophyta</taxon>
        <taxon>Spermatophyta</taxon>
        <taxon>Magnoliopsida</taxon>
        <taxon>eudicotyledons</taxon>
        <taxon>Gunneridae</taxon>
        <taxon>Pentapetalae</taxon>
        <taxon>rosids</taxon>
        <taxon>fabids</taxon>
        <taxon>Cucurbitales</taxon>
        <taxon>Cucurbitaceae</taxon>
        <taxon>Benincaseae</taxon>
        <taxon>Cucumis</taxon>
    </lineage>
</organism>
<sequence length="134" mass="15452">MAHMRPSGDLANSEEPAEIDDKKLNLKKSEIDTKMDLGSPSFPTIPHHYKKWGDSQHIKTSAEVVKTSKNKFLMQKGTLKRPSEKTRWETDFGRVTNKASRIIFSRCRLYRRLRCVDNKSSPTATIPMSSMRRK</sequence>
<dbReference type="EnsemblPlants" id="MELO3C021778.2.1">
    <property type="protein sequence ID" value="MELO3C021778.2.1"/>
    <property type="gene ID" value="MELO3C021778.2"/>
</dbReference>
<evidence type="ECO:0000256" key="1">
    <source>
        <dbReference type="SAM" id="MobiDB-lite"/>
    </source>
</evidence>
<protein>
    <submittedName>
        <fullName evidence="2">Uncharacterized protein</fullName>
    </submittedName>
</protein>
<proteinExistence type="predicted"/>
<dbReference type="Gramene" id="MELO3C021778.2.1">
    <property type="protein sequence ID" value="MELO3C021778.2.1"/>
    <property type="gene ID" value="MELO3C021778.2"/>
</dbReference>